<organism evidence="1 2">
    <name type="scientific">Rossellomorea marisflavi</name>
    <dbReference type="NCBI Taxonomy" id="189381"/>
    <lineage>
        <taxon>Bacteria</taxon>
        <taxon>Bacillati</taxon>
        <taxon>Bacillota</taxon>
        <taxon>Bacilli</taxon>
        <taxon>Bacillales</taxon>
        <taxon>Bacillaceae</taxon>
        <taxon>Rossellomorea</taxon>
    </lineage>
</organism>
<dbReference type="AlphaFoldDB" id="A0A0M0G4J3"/>
<evidence type="ECO:0000313" key="2">
    <source>
        <dbReference type="Proteomes" id="UP000037405"/>
    </source>
</evidence>
<reference evidence="2" key="1">
    <citation type="submission" date="2015-07" db="EMBL/GenBank/DDBJ databases">
        <title>Fjat-14235 jcm11544.</title>
        <authorList>
            <person name="Liu B."/>
            <person name="Wang J."/>
            <person name="Zhu Y."/>
            <person name="Liu G."/>
            <person name="Chen Q."/>
            <person name="Chen Z."/>
            <person name="Lan J."/>
            <person name="Che J."/>
            <person name="Ge C."/>
            <person name="Shi H."/>
            <person name="Pan Z."/>
            <person name="Liu X."/>
        </authorList>
    </citation>
    <scope>NUCLEOTIDE SEQUENCE [LARGE SCALE GENOMIC DNA]</scope>
    <source>
        <strain evidence="2">JCM 11544</strain>
    </source>
</reference>
<accession>A0A0M0G4J3</accession>
<protein>
    <submittedName>
        <fullName evidence="1">Uncharacterized protein</fullName>
    </submittedName>
</protein>
<evidence type="ECO:0000313" key="1">
    <source>
        <dbReference type="EMBL" id="KON84693.1"/>
    </source>
</evidence>
<dbReference type="EMBL" id="LGUE01000004">
    <property type="protein sequence ID" value="KON84693.1"/>
    <property type="molecule type" value="Genomic_DNA"/>
</dbReference>
<dbReference type="Proteomes" id="UP000037405">
    <property type="component" value="Unassembled WGS sequence"/>
</dbReference>
<dbReference type="PATRIC" id="fig|189381.12.peg.2368"/>
<dbReference type="STRING" id="189381.GCA_900166615_01543"/>
<gene>
    <name evidence="1" type="ORF">AF331_11735</name>
</gene>
<proteinExistence type="predicted"/>
<sequence length="90" mass="10761">MKNRNRATTRHQRRRVIQQKLYVVRNVWGRDEKESILHPFIVHPGKLAKGKLNCSCRMCKYDKNYQIPKSTVVSKLELMQQEVDEYWSGI</sequence>
<dbReference type="OrthoDB" id="2003637at2"/>
<dbReference type="RefSeq" id="WP_053428291.1">
    <property type="nucleotide sequence ID" value="NZ_LGUE01000004.1"/>
</dbReference>
<keyword evidence="2" id="KW-1185">Reference proteome</keyword>
<name>A0A0M0G4J3_9BACI</name>
<comment type="caution">
    <text evidence="1">The sequence shown here is derived from an EMBL/GenBank/DDBJ whole genome shotgun (WGS) entry which is preliminary data.</text>
</comment>